<comment type="caution">
    <text evidence="8">The sequence shown here is derived from an EMBL/GenBank/DDBJ whole genome shotgun (WGS) entry which is preliminary data.</text>
</comment>
<evidence type="ECO:0008006" key="10">
    <source>
        <dbReference type="Google" id="ProtNLM"/>
    </source>
</evidence>
<sequence length="812" mass="91607">MASSKIRMARKRACTHSVAAGFIVACFFALFLWFPAPHLSWDLVSEAQTIGHSSRPGSPFAHAAIEEEDGDADGGYPHPALGALGVPLHNPYIVVATMLVQQADFLPEWIEFHLLQGVDRFVIYHDSRSDEPDNTRTIAEPYIQEGVVEWVEWPADWAELERAPHGPRTWFDKEDLWTQWHFNDTLQNDCIVNRPDRTSHLQAGCQKAAFLDVAARYRNRARWVGAWDVDEFVFGSKDGGDADPAYDWEEHKLSKKMQALESYDEVWLDGDIFGTNGFFDDPISAAPDVKFPLVTEQYKYRFAQENHVDFSRRPDIQVYAWARKSLADPSLIISNHIHSWELEIPEALHREKSKPTLHATEFHDIFMYHYQYRSLMGCHEKAVLNGNPGVDYNPVLQAYMDEKEDAGVAFMVPLVKQMIMQRLELGWWKDRVASVVQHPFADLTESAANPTVCLAFAYLDNPKLARFRRSITSIVHHLRTYEPTLTFEIVAVAYDSANRESFDEFPIDHITFLPDTTTKASAISTLFAQCKATYAVSLVDGWETRVTWSGPSRQSVIKEIERAVTSRAIGDAVRLLEAKEDLLEVWVGDVPDVEIYATNRSEWRETPWRAAAGMLGAMQEDMGYDIGYYRTQSKPVDGSARGIARLGGTVKHLGRRAQVLQKTKETRPATISGHDVASDNDVFSAIGHDTSTDVAHTLRKSLRRNELSLKDKRRRDTRRGRQLPAATPSSAVTAKVSEVLIHEDDEEFSQSAASLGFSSAHFCLGRDPNSVHDQCDLDVDVLDDGAATGIMWRMRAVLDDPFIPDGLVDRVL</sequence>
<evidence type="ECO:0000256" key="7">
    <source>
        <dbReference type="ARBA" id="ARBA00023136"/>
    </source>
</evidence>
<dbReference type="GO" id="GO:0016020">
    <property type="term" value="C:membrane"/>
    <property type="evidence" value="ECO:0007669"/>
    <property type="project" value="UniProtKB-SubCell"/>
</dbReference>
<protein>
    <recommendedName>
        <fullName evidence="10">Glycosyltransferase family 92 protein</fullName>
    </recommendedName>
</protein>
<evidence type="ECO:0000313" key="9">
    <source>
        <dbReference type="Proteomes" id="UP001212152"/>
    </source>
</evidence>
<comment type="similarity">
    <text evidence="2">Belongs to the glycosyltransferase 92 family.</text>
</comment>
<proteinExistence type="inferred from homology"/>
<dbReference type="GO" id="GO:0016757">
    <property type="term" value="F:glycosyltransferase activity"/>
    <property type="evidence" value="ECO:0007669"/>
    <property type="project" value="UniProtKB-KW"/>
</dbReference>
<evidence type="ECO:0000256" key="2">
    <source>
        <dbReference type="ARBA" id="ARBA00007647"/>
    </source>
</evidence>
<dbReference type="EMBL" id="JADGJQ010000001">
    <property type="protein sequence ID" value="KAJ3185638.1"/>
    <property type="molecule type" value="Genomic_DNA"/>
</dbReference>
<dbReference type="PANTHER" id="PTHR21461">
    <property type="entry name" value="GLYCOSYLTRANSFERASE FAMILY 92 PROTEIN"/>
    <property type="match status" value="1"/>
</dbReference>
<evidence type="ECO:0000313" key="8">
    <source>
        <dbReference type="EMBL" id="KAJ3185638.1"/>
    </source>
</evidence>
<dbReference type="Pfam" id="PF01697">
    <property type="entry name" value="Glyco_transf_92"/>
    <property type="match status" value="1"/>
</dbReference>
<evidence type="ECO:0000256" key="3">
    <source>
        <dbReference type="ARBA" id="ARBA00022676"/>
    </source>
</evidence>
<organism evidence="8 9">
    <name type="scientific">Geranomyces variabilis</name>
    <dbReference type="NCBI Taxonomy" id="109894"/>
    <lineage>
        <taxon>Eukaryota</taxon>
        <taxon>Fungi</taxon>
        <taxon>Fungi incertae sedis</taxon>
        <taxon>Chytridiomycota</taxon>
        <taxon>Chytridiomycota incertae sedis</taxon>
        <taxon>Chytridiomycetes</taxon>
        <taxon>Spizellomycetales</taxon>
        <taxon>Powellomycetaceae</taxon>
        <taxon>Geranomyces</taxon>
    </lineage>
</organism>
<evidence type="ECO:0000256" key="6">
    <source>
        <dbReference type="ARBA" id="ARBA00022989"/>
    </source>
</evidence>
<gene>
    <name evidence="8" type="ORF">HDU87_000262</name>
</gene>
<keyword evidence="3" id="KW-0328">Glycosyltransferase</keyword>
<dbReference type="PROSITE" id="PS51257">
    <property type="entry name" value="PROKAR_LIPOPROTEIN"/>
    <property type="match status" value="1"/>
</dbReference>
<name>A0AAD5XRL9_9FUNG</name>
<comment type="subcellular location">
    <subcellularLocation>
        <location evidence="1">Membrane</location>
        <topology evidence="1">Single-pass membrane protein</topology>
    </subcellularLocation>
</comment>
<dbReference type="AlphaFoldDB" id="A0AAD5XRL9"/>
<keyword evidence="6" id="KW-1133">Transmembrane helix</keyword>
<dbReference type="GO" id="GO:0005737">
    <property type="term" value="C:cytoplasm"/>
    <property type="evidence" value="ECO:0007669"/>
    <property type="project" value="TreeGrafter"/>
</dbReference>
<evidence type="ECO:0000256" key="4">
    <source>
        <dbReference type="ARBA" id="ARBA00022679"/>
    </source>
</evidence>
<dbReference type="Proteomes" id="UP001212152">
    <property type="component" value="Unassembled WGS sequence"/>
</dbReference>
<keyword evidence="7" id="KW-0472">Membrane</keyword>
<dbReference type="InterPro" id="IPR008166">
    <property type="entry name" value="Glyco_transf_92"/>
</dbReference>
<keyword evidence="9" id="KW-1185">Reference proteome</keyword>
<reference evidence="8" key="1">
    <citation type="submission" date="2020-05" db="EMBL/GenBank/DDBJ databases">
        <title>Phylogenomic resolution of chytrid fungi.</title>
        <authorList>
            <person name="Stajich J.E."/>
            <person name="Amses K."/>
            <person name="Simmons R."/>
            <person name="Seto K."/>
            <person name="Myers J."/>
            <person name="Bonds A."/>
            <person name="Quandt C.A."/>
            <person name="Barry K."/>
            <person name="Liu P."/>
            <person name="Grigoriev I."/>
            <person name="Longcore J.E."/>
            <person name="James T.Y."/>
        </authorList>
    </citation>
    <scope>NUCLEOTIDE SEQUENCE</scope>
    <source>
        <strain evidence="8">JEL0379</strain>
    </source>
</reference>
<accession>A0AAD5XRL9</accession>
<evidence type="ECO:0000256" key="1">
    <source>
        <dbReference type="ARBA" id="ARBA00004167"/>
    </source>
</evidence>
<keyword evidence="5" id="KW-0812">Transmembrane</keyword>
<evidence type="ECO:0000256" key="5">
    <source>
        <dbReference type="ARBA" id="ARBA00022692"/>
    </source>
</evidence>
<dbReference type="PANTHER" id="PTHR21461:SF69">
    <property type="entry name" value="GLYCOSYLTRANSFERASE FAMILY 92 PROTEIN"/>
    <property type="match status" value="1"/>
</dbReference>
<keyword evidence="4" id="KW-0808">Transferase</keyword>